<evidence type="ECO:0000313" key="2">
    <source>
        <dbReference type="EMBL" id="QUJ75096.1"/>
    </source>
</evidence>
<dbReference type="KEGG" id="sual:KDD17_08590"/>
<gene>
    <name evidence="2" type="ORF">KDD17_08590</name>
</gene>
<dbReference type="AlphaFoldDB" id="A0A975PL79"/>
<protein>
    <submittedName>
        <fullName evidence="2">Uncharacterized protein</fullName>
    </submittedName>
</protein>
<dbReference type="RefSeq" id="WP_212703301.1">
    <property type="nucleotide sequence ID" value="NZ_CP073581.1"/>
</dbReference>
<feature type="chain" id="PRO_5036779944" evidence="1">
    <location>
        <begin position="21"/>
        <end position="107"/>
    </location>
</feature>
<evidence type="ECO:0000313" key="3">
    <source>
        <dbReference type="Proteomes" id="UP000683291"/>
    </source>
</evidence>
<reference evidence="2" key="1">
    <citation type="submission" date="2021-04" db="EMBL/GenBank/DDBJ databases">
        <title>Complete genome sequence for Sulfitobacter sp. strain JK7-1.</title>
        <authorList>
            <person name="Park S.-J."/>
        </authorList>
    </citation>
    <scope>NUCLEOTIDE SEQUENCE</scope>
    <source>
        <strain evidence="2">JK7-1</strain>
    </source>
</reference>
<evidence type="ECO:0000256" key="1">
    <source>
        <dbReference type="SAM" id="SignalP"/>
    </source>
</evidence>
<dbReference type="EMBL" id="CP073581">
    <property type="protein sequence ID" value="QUJ75096.1"/>
    <property type="molecule type" value="Genomic_DNA"/>
</dbReference>
<keyword evidence="1" id="KW-0732">Signal</keyword>
<name>A0A975PL79_9RHOB</name>
<feature type="signal peptide" evidence="1">
    <location>
        <begin position="1"/>
        <end position="20"/>
    </location>
</feature>
<organism evidence="2 3">
    <name type="scientific">Sulfitobacter albidus</name>
    <dbReference type="NCBI Taxonomy" id="2829501"/>
    <lineage>
        <taxon>Bacteria</taxon>
        <taxon>Pseudomonadati</taxon>
        <taxon>Pseudomonadota</taxon>
        <taxon>Alphaproteobacteria</taxon>
        <taxon>Rhodobacterales</taxon>
        <taxon>Roseobacteraceae</taxon>
        <taxon>Sulfitobacter</taxon>
    </lineage>
</organism>
<accession>A0A975PL79</accession>
<sequence length="107" mass="11250">MRRLGVLLVLVAPVAPSAPAADPDDWSLSKCALYRDAWDWAVSTLDGPAPSDGFVAATEAFVASDCTARVAVCPVTDADFSLANMLTVMTMSEGMASTFVPFSCRDS</sequence>
<keyword evidence="3" id="KW-1185">Reference proteome</keyword>
<proteinExistence type="predicted"/>
<dbReference type="Proteomes" id="UP000683291">
    <property type="component" value="Chromosome 1"/>
</dbReference>